<keyword evidence="1" id="KW-0732">Signal</keyword>
<evidence type="ECO:0000313" key="3">
    <source>
        <dbReference type="Proteomes" id="UP000660262"/>
    </source>
</evidence>
<evidence type="ECO:0000313" key="2">
    <source>
        <dbReference type="EMBL" id="GHP07924.1"/>
    </source>
</evidence>
<feature type="signal peptide" evidence="1">
    <location>
        <begin position="1"/>
        <end position="25"/>
    </location>
</feature>
<comment type="caution">
    <text evidence="2">The sequence shown here is derived from an EMBL/GenBank/DDBJ whole genome shotgun (WGS) entry which is preliminary data.</text>
</comment>
<organism evidence="2 3">
    <name type="scientific">Pycnococcus provasolii</name>
    <dbReference type="NCBI Taxonomy" id="41880"/>
    <lineage>
        <taxon>Eukaryota</taxon>
        <taxon>Viridiplantae</taxon>
        <taxon>Chlorophyta</taxon>
        <taxon>Pseudoscourfieldiophyceae</taxon>
        <taxon>Pseudoscourfieldiales</taxon>
        <taxon>Pycnococcaceae</taxon>
        <taxon>Pycnococcus</taxon>
    </lineage>
</organism>
<evidence type="ECO:0008006" key="4">
    <source>
        <dbReference type="Google" id="ProtNLM"/>
    </source>
</evidence>
<evidence type="ECO:0000256" key="1">
    <source>
        <dbReference type="SAM" id="SignalP"/>
    </source>
</evidence>
<dbReference type="EMBL" id="BNJQ01000018">
    <property type="protein sequence ID" value="GHP07924.1"/>
    <property type="molecule type" value="Genomic_DNA"/>
</dbReference>
<gene>
    <name evidence="2" type="ORF">PPROV_000666600</name>
</gene>
<feature type="chain" id="PRO_5032318629" description="Nucleotide-diphospho-sugar transferase domain-containing protein" evidence="1">
    <location>
        <begin position="26"/>
        <end position="458"/>
    </location>
</feature>
<dbReference type="Proteomes" id="UP000660262">
    <property type="component" value="Unassembled WGS sequence"/>
</dbReference>
<dbReference type="OrthoDB" id="566351at2759"/>
<proteinExistence type="predicted"/>
<name>A0A830HL70_9CHLO</name>
<sequence>MPARTCSHFKLFLGVMCAFASLASAASGFKSIFQTSKAATPDIQRAADLHRTGKTNVRGLCSHNDVQQDYSWMDVVIVMVAPVCTTKEVVSTLRYNFQFRRVFFIVKDERFCPYLREMAEDGYVVCLDENKVLPGVTHKSLYAESDGLIRNSQQSNRVGWYLQQYLKLGVALHIDDLSEYYLVWDADNLSSRPFDLFHGVAENGRRRASFCANPVTHKSTSYAKFYQQMMGEPLLRPSGLVSLEATIADSRVPGRLHNFVCGYMVMYRPHVKEMLSHASDVLRERYRHETRGFPWDLHALANELVPNAWFSEYDTYGSFVRTHYPDEFHVDYGLLYNRNAEAAVGGGGGGKSSKGGKGKGGADDAPAKFSCCLTHKRICALSRAPSATEQLAGKSASSSKSSSSTDGVHIVIWEEHKMRYRGTSSQCTDLMPAALESAIKEVGHGVTLASAKKQHVRT</sequence>
<keyword evidence="3" id="KW-1185">Reference proteome</keyword>
<dbReference type="Pfam" id="PF20102">
    <property type="entry name" value="DUF6492"/>
    <property type="match status" value="1"/>
</dbReference>
<dbReference type="InterPro" id="IPR045499">
    <property type="entry name" value="DUF6492"/>
</dbReference>
<reference evidence="2" key="1">
    <citation type="submission" date="2020-10" db="EMBL/GenBank/DDBJ databases">
        <title>Unveiling of a novel bifunctional photoreceptor, Dualchrome1, isolated from a cosmopolitan green alga.</title>
        <authorList>
            <person name="Suzuki S."/>
            <person name="Kawachi M."/>
        </authorList>
    </citation>
    <scope>NUCLEOTIDE SEQUENCE</scope>
    <source>
        <strain evidence="2">NIES 2893</strain>
    </source>
</reference>
<dbReference type="AlphaFoldDB" id="A0A830HL70"/>
<protein>
    <recommendedName>
        <fullName evidence="4">Nucleotide-diphospho-sugar transferase domain-containing protein</fullName>
    </recommendedName>
</protein>
<accession>A0A830HL70</accession>